<dbReference type="Proteomes" id="UP001432322">
    <property type="component" value="Unassembled WGS sequence"/>
</dbReference>
<comment type="caution">
    <text evidence="1">The sequence shown here is derived from an EMBL/GenBank/DDBJ whole genome shotgun (WGS) entry which is preliminary data.</text>
</comment>
<proteinExistence type="predicted"/>
<dbReference type="AlphaFoldDB" id="A0AAV5WDB6"/>
<accession>A0AAV5WDB6</accession>
<protein>
    <submittedName>
        <fullName evidence="1">Uncharacterized protein</fullName>
    </submittedName>
</protein>
<feature type="non-terminal residue" evidence="1">
    <location>
        <position position="1"/>
    </location>
</feature>
<gene>
    <name evidence="1" type="ORF">PFISCL1PPCAC_19927</name>
</gene>
<evidence type="ECO:0000313" key="1">
    <source>
        <dbReference type="EMBL" id="GMT28630.1"/>
    </source>
</evidence>
<sequence length="142" mass="16298">DRSIIKHDFIANSKHFCKTMREIMELREGARHGRSNSLEGVRLALLLHNSAERQKSNTAGEEITSLEQINLHKCLLSGHSHLLSNLKKSVDVFHACEVRNWFLNLLYRASFDPIDELAQKRSVLEQFVEVFATSLGRDILTR</sequence>
<evidence type="ECO:0000313" key="2">
    <source>
        <dbReference type="Proteomes" id="UP001432322"/>
    </source>
</evidence>
<keyword evidence="2" id="KW-1185">Reference proteome</keyword>
<dbReference type="EMBL" id="BTSY01000005">
    <property type="protein sequence ID" value="GMT28630.1"/>
    <property type="molecule type" value="Genomic_DNA"/>
</dbReference>
<name>A0AAV5WDB6_9BILA</name>
<organism evidence="1 2">
    <name type="scientific">Pristionchus fissidentatus</name>
    <dbReference type="NCBI Taxonomy" id="1538716"/>
    <lineage>
        <taxon>Eukaryota</taxon>
        <taxon>Metazoa</taxon>
        <taxon>Ecdysozoa</taxon>
        <taxon>Nematoda</taxon>
        <taxon>Chromadorea</taxon>
        <taxon>Rhabditida</taxon>
        <taxon>Rhabditina</taxon>
        <taxon>Diplogasteromorpha</taxon>
        <taxon>Diplogasteroidea</taxon>
        <taxon>Neodiplogasteridae</taxon>
        <taxon>Pristionchus</taxon>
    </lineage>
</organism>
<reference evidence="1" key="1">
    <citation type="submission" date="2023-10" db="EMBL/GenBank/DDBJ databases">
        <title>Genome assembly of Pristionchus species.</title>
        <authorList>
            <person name="Yoshida K."/>
            <person name="Sommer R.J."/>
        </authorList>
    </citation>
    <scope>NUCLEOTIDE SEQUENCE</scope>
    <source>
        <strain evidence="1">RS5133</strain>
    </source>
</reference>